<keyword evidence="3" id="KW-1185">Reference proteome</keyword>
<feature type="compositionally biased region" description="Polar residues" evidence="1">
    <location>
        <begin position="299"/>
        <end position="308"/>
    </location>
</feature>
<dbReference type="AlphaFoldDB" id="A0A1M2VTF0"/>
<feature type="region of interest" description="Disordered" evidence="1">
    <location>
        <begin position="389"/>
        <end position="420"/>
    </location>
</feature>
<dbReference type="GO" id="GO:0031573">
    <property type="term" value="P:mitotic intra-S DNA damage checkpoint signaling"/>
    <property type="evidence" value="ECO:0007669"/>
    <property type="project" value="TreeGrafter"/>
</dbReference>
<sequence>MQATVDSTGLRHLTRALTCLSKFGEDLVIIATPETFALSSTNQAQTAYGRFKYARSFFSKYRVSGGLAEYEVEDVPTITYQVAIKPLLQIMKHKTIEKSCEKCEFVISDGASQIPQVNDDAEDRDTLESRLTVRLHCKHGVVKTHRLPLNASSNLMSPSLPDAASESRLTIGPKGLKHMLEHFPFGKGSKADPQLIWNFHDTDVQLRSLESSVDAKGRAQLTTELTISSEEFEEYDLQSTPMTIAFHLREFNATIAFAEASSLSLEIRFTDPDAPLYIDVGGDLADTLFVIATSHLQSFSPQNSQTRQADARAQAKGKKRPLEEDTYHGNAQAAERQRERTRTHSGNANRPVKPMKVVHRADRADIAREMHPPAPSARMPQPSWAILTAAQQQQQQQQYEDPLEEEQGAVPSQPLYGGPSQPLLFGSASQPFQRRAGAREPLFLPSSQLSQLPPAAEAAIIESGLGIEHMTAEELEDMLEGDAEEVEFVSQRSVVPDSQADAEDAASPAPREEEEDWQIDDDMDFGDGGYGQPRENSLELIEDVEMEPTQNDGGTKFPYALA</sequence>
<organism evidence="2 3">
    <name type="scientific">Trametes pubescens</name>
    <name type="common">White-rot fungus</name>
    <dbReference type="NCBI Taxonomy" id="154538"/>
    <lineage>
        <taxon>Eukaryota</taxon>
        <taxon>Fungi</taxon>
        <taxon>Dikarya</taxon>
        <taxon>Basidiomycota</taxon>
        <taxon>Agaricomycotina</taxon>
        <taxon>Agaricomycetes</taxon>
        <taxon>Polyporales</taxon>
        <taxon>Polyporaceae</taxon>
        <taxon>Trametes</taxon>
    </lineage>
</organism>
<dbReference type="SUPFAM" id="SSF55979">
    <property type="entry name" value="DNA clamp"/>
    <property type="match status" value="1"/>
</dbReference>
<dbReference type="Pfam" id="PF04139">
    <property type="entry name" value="Rad9"/>
    <property type="match status" value="1"/>
</dbReference>
<dbReference type="Gene3D" id="3.70.10.10">
    <property type="match status" value="1"/>
</dbReference>
<gene>
    <name evidence="2" type="ORF">TRAPUB_12575</name>
</gene>
<accession>A0A1M2VTF0</accession>
<dbReference type="EMBL" id="MNAD01000712">
    <property type="protein sequence ID" value="OJT10891.1"/>
    <property type="molecule type" value="Genomic_DNA"/>
</dbReference>
<dbReference type="OMA" id="AREMHPP"/>
<protein>
    <submittedName>
        <fullName evidence="2">Cell cycle checkpoint control protein RAD9A</fullName>
    </submittedName>
</protein>
<dbReference type="GO" id="GO:0006281">
    <property type="term" value="P:DNA repair"/>
    <property type="evidence" value="ECO:0007669"/>
    <property type="project" value="TreeGrafter"/>
</dbReference>
<feature type="compositionally biased region" description="Acidic residues" evidence="1">
    <location>
        <begin position="512"/>
        <end position="525"/>
    </location>
</feature>
<dbReference type="STRING" id="154538.A0A1M2VTF0"/>
<dbReference type="InterPro" id="IPR046938">
    <property type="entry name" value="DNA_clamp_sf"/>
</dbReference>
<comment type="caution">
    <text evidence="2">The sequence shown here is derived from an EMBL/GenBank/DDBJ whole genome shotgun (WGS) entry which is preliminary data.</text>
</comment>
<dbReference type="Proteomes" id="UP000184267">
    <property type="component" value="Unassembled WGS sequence"/>
</dbReference>
<dbReference type="GO" id="GO:0030896">
    <property type="term" value="C:checkpoint clamp complex"/>
    <property type="evidence" value="ECO:0007669"/>
    <property type="project" value="InterPro"/>
</dbReference>
<proteinExistence type="predicted"/>
<dbReference type="PANTHER" id="PTHR15237">
    <property type="entry name" value="DNA REPAIR PROTEIN RAD9"/>
    <property type="match status" value="1"/>
</dbReference>
<name>A0A1M2VTF0_TRAPU</name>
<dbReference type="GO" id="GO:0000076">
    <property type="term" value="P:DNA replication checkpoint signaling"/>
    <property type="evidence" value="ECO:0007669"/>
    <property type="project" value="TreeGrafter"/>
</dbReference>
<dbReference type="InterPro" id="IPR007268">
    <property type="entry name" value="Rad9/Ddc1"/>
</dbReference>
<dbReference type="GO" id="GO:0071479">
    <property type="term" value="P:cellular response to ionizing radiation"/>
    <property type="evidence" value="ECO:0007669"/>
    <property type="project" value="TreeGrafter"/>
</dbReference>
<dbReference type="PANTHER" id="PTHR15237:SF0">
    <property type="entry name" value="CELL CYCLE CHECKPOINT CONTROL PROTEIN"/>
    <property type="match status" value="1"/>
</dbReference>
<dbReference type="OrthoDB" id="60092at2759"/>
<evidence type="ECO:0000313" key="3">
    <source>
        <dbReference type="Proteomes" id="UP000184267"/>
    </source>
</evidence>
<evidence type="ECO:0000313" key="2">
    <source>
        <dbReference type="EMBL" id="OJT10891.1"/>
    </source>
</evidence>
<feature type="region of interest" description="Disordered" evidence="1">
    <location>
        <begin position="299"/>
        <end position="354"/>
    </location>
</feature>
<evidence type="ECO:0000256" key="1">
    <source>
        <dbReference type="SAM" id="MobiDB-lite"/>
    </source>
</evidence>
<reference evidence="2 3" key="1">
    <citation type="submission" date="2016-10" db="EMBL/GenBank/DDBJ databases">
        <title>Genome sequence of the basidiomycete white-rot fungus Trametes pubescens.</title>
        <authorList>
            <person name="Makela M.R."/>
            <person name="Granchi Z."/>
            <person name="Peng M."/>
            <person name="De Vries R.P."/>
            <person name="Grigoriev I."/>
            <person name="Riley R."/>
            <person name="Hilden K."/>
        </authorList>
    </citation>
    <scope>NUCLEOTIDE SEQUENCE [LARGE SCALE GENOMIC DNA]</scope>
    <source>
        <strain evidence="2 3">FBCC735</strain>
    </source>
</reference>
<feature type="region of interest" description="Disordered" evidence="1">
    <location>
        <begin position="492"/>
        <end position="562"/>
    </location>
</feature>